<accession>A0A4S5BJ57</accession>
<comment type="caution">
    <text evidence="1">The sequence shown here is derived from an EMBL/GenBank/DDBJ whole genome shotgun (WGS) entry which is preliminary data.</text>
</comment>
<dbReference type="GO" id="GO:0016787">
    <property type="term" value="F:hydrolase activity"/>
    <property type="evidence" value="ECO:0007669"/>
    <property type="project" value="UniProtKB-KW"/>
</dbReference>
<sequence length="48" mass="5109">MLDPRDSIVVAGHLLQLTVNAVSGKASKSEENGLGDNEFLPWQLGAVM</sequence>
<evidence type="ECO:0000313" key="1">
    <source>
        <dbReference type="EMBL" id="THJ32474.1"/>
    </source>
</evidence>
<name>A0A4S5BJ57_9BURK</name>
<proteinExistence type="predicted"/>
<reference evidence="1 2" key="1">
    <citation type="submission" date="2019-04" db="EMBL/GenBank/DDBJ databases">
        <title>Lampropedia sp YIM MLB12 draf genome.</title>
        <authorList>
            <person name="Wang Y.-X."/>
        </authorList>
    </citation>
    <scope>NUCLEOTIDE SEQUENCE [LARGE SCALE GENOMIC DNA]</scope>
    <source>
        <strain evidence="1 2">YIM MLB12</strain>
    </source>
</reference>
<evidence type="ECO:0000313" key="2">
    <source>
        <dbReference type="Proteomes" id="UP000306236"/>
    </source>
</evidence>
<protein>
    <submittedName>
        <fullName evidence="1">Altronate hydrolase</fullName>
    </submittedName>
</protein>
<organism evidence="1 2">
    <name type="scientific">Lampropedia aestuarii</name>
    <dbReference type="NCBI Taxonomy" id="2562762"/>
    <lineage>
        <taxon>Bacteria</taxon>
        <taxon>Pseudomonadati</taxon>
        <taxon>Pseudomonadota</taxon>
        <taxon>Betaproteobacteria</taxon>
        <taxon>Burkholderiales</taxon>
        <taxon>Comamonadaceae</taxon>
        <taxon>Lampropedia</taxon>
    </lineage>
</organism>
<keyword evidence="1" id="KW-0378">Hydrolase</keyword>
<dbReference type="Proteomes" id="UP000306236">
    <property type="component" value="Unassembled WGS sequence"/>
</dbReference>
<gene>
    <name evidence="1" type="ORF">E8K88_12155</name>
</gene>
<dbReference type="AlphaFoldDB" id="A0A4S5BJ57"/>
<dbReference type="EMBL" id="SSWX01000015">
    <property type="protein sequence ID" value="THJ32474.1"/>
    <property type="molecule type" value="Genomic_DNA"/>
</dbReference>
<keyword evidence="2" id="KW-1185">Reference proteome</keyword>
<dbReference type="OrthoDB" id="9804574at2"/>